<dbReference type="EMBL" id="JAIGYQ010000030">
    <property type="protein sequence ID" value="MBX7491580.1"/>
    <property type="molecule type" value="Genomic_DNA"/>
</dbReference>
<evidence type="ECO:0000259" key="1">
    <source>
        <dbReference type="PROSITE" id="PS50234"/>
    </source>
</evidence>
<dbReference type="SUPFAM" id="SSF53300">
    <property type="entry name" value="vWA-like"/>
    <property type="match status" value="1"/>
</dbReference>
<dbReference type="PROSITE" id="PS50234">
    <property type="entry name" value="VWFA"/>
    <property type="match status" value="1"/>
</dbReference>
<gene>
    <name evidence="2" type="ORF">K4G57_08955</name>
</gene>
<accession>A0ABS7JQD2</accession>
<comment type="caution">
    <text evidence="2">The sequence shown here is derived from an EMBL/GenBank/DDBJ whole genome shotgun (WGS) entry which is preliminary data.</text>
</comment>
<dbReference type="InterPro" id="IPR036465">
    <property type="entry name" value="vWFA_dom_sf"/>
</dbReference>
<dbReference type="Proteomes" id="UP000700059">
    <property type="component" value="Unassembled WGS sequence"/>
</dbReference>
<evidence type="ECO:0000313" key="2">
    <source>
        <dbReference type="EMBL" id="MBX7491580.1"/>
    </source>
</evidence>
<name>A0ABS7JQD2_9HELI</name>
<sequence length="366" mass="41966">MYQTAFFKHIKHICLNHILKTLCALSFSLSFTYAKDPSIPEVDENLIKNTLPNLIYGFECNQMQKVSHFDSSVLWVKDKDKVNVQNISNKFRYIRFAGEILNGGIWDAQAQAYVSANRQFMYFLKGSNLIVQSVCDKQQFFLSNYDKQSDNLHLKLRTKPTKEIAIVLNVANSMRDYVLAFKEIAPSLAKHIFKEDEDVYAKITLVSFSSNDIKDFDDVFNAQDFTKDVNTLQTTNTQSQMINYALIKAMSHFTKDNGLKKEIYLISDSGLNDAHNAQRMLKLTKNLNDNSVFNSKGTKENWVKIHTFSLKQNIAFLENLSKETEGNFYAPKSIYDFKKTLLNLSNDGKDVDPSEIHNAIIPSKTH</sequence>
<dbReference type="RefSeq" id="WP_221532830.1">
    <property type="nucleotide sequence ID" value="NZ_JAIGYP010000030.1"/>
</dbReference>
<proteinExistence type="predicted"/>
<reference evidence="2 3" key="1">
    <citation type="submission" date="2021-08" db="EMBL/GenBank/DDBJ databases">
        <title>Helicobacter spp. isolated from feces of Anatolian Ground Squirrel (Spermophilus xanthoprymnus) in Turkey.</title>
        <authorList>
            <person name="Aydin F."/>
            <person name="Abay S."/>
            <person name="Kayman T."/>
            <person name="Karakaya E."/>
            <person name="Saticioglu I.B."/>
        </authorList>
    </citation>
    <scope>NUCLEOTIDE SEQUENCE [LARGE SCALE GENOMIC DNA]</scope>
    <source>
        <strain evidence="2 3">Faydin-H70</strain>
    </source>
</reference>
<evidence type="ECO:0000313" key="3">
    <source>
        <dbReference type="Proteomes" id="UP000700059"/>
    </source>
</evidence>
<organism evidence="2 3">
    <name type="scientific">Helicobacter turcicus</name>
    <dbReference type="NCBI Taxonomy" id="2867412"/>
    <lineage>
        <taxon>Bacteria</taxon>
        <taxon>Pseudomonadati</taxon>
        <taxon>Campylobacterota</taxon>
        <taxon>Epsilonproteobacteria</taxon>
        <taxon>Campylobacterales</taxon>
        <taxon>Helicobacteraceae</taxon>
        <taxon>Helicobacter</taxon>
    </lineage>
</organism>
<protein>
    <recommendedName>
        <fullName evidence="1">VWFA domain-containing protein</fullName>
    </recommendedName>
</protein>
<dbReference type="Gene3D" id="3.40.50.410">
    <property type="entry name" value="von Willebrand factor, type A domain"/>
    <property type="match status" value="1"/>
</dbReference>
<keyword evidence="3" id="KW-1185">Reference proteome</keyword>
<dbReference type="InterPro" id="IPR002035">
    <property type="entry name" value="VWF_A"/>
</dbReference>
<feature type="domain" description="VWFA" evidence="1">
    <location>
        <begin position="163"/>
        <end position="360"/>
    </location>
</feature>
<feature type="non-terminal residue" evidence="2">
    <location>
        <position position="366"/>
    </location>
</feature>